<feature type="domain" description="Plastocyanin-like" evidence="5">
    <location>
        <begin position="517"/>
        <end position="626"/>
    </location>
</feature>
<feature type="transmembrane region" description="Helical" evidence="4">
    <location>
        <begin position="108"/>
        <end position="129"/>
    </location>
</feature>
<dbReference type="PANTHER" id="PTHR11709">
    <property type="entry name" value="MULTI-COPPER OXIDASE"/>
    <property type="match status" value="1"/>
</dbReference>
<dbReference type="Gene3D" id="2.60.40.420">
    <property type="entry name" value="Cupredoxins - blue copper proteins"/>
    <property type="match status" value="3"/>
</dbReference>
<dbReference type="EMBL" id="JAATEJ010000014">
    <property type="protein sequence ID" value="NJP45299.1"/>
    <property type="molecule type" value="Genomic_DNA"/>
</dbReference>
<dbReference type="CDD" id="cd04202">
    <property type="entry name" value="CuRO_D2_2dMcoN_like"/>
    <property type="match status" value="1"/>
</dbReference>
<dbReference type="InterPro" id="IPR033138">
    <property type="entry name" value="Cu_oxidase_CS"/>
</dbReference>
<evidence type="ECO:0000256" key="4">
    <source>
        <dbReference type="SAM" id="Phobius"/>
    </source>
</evidence>
<dbReference type="InterPro" id="IPR045087">
    <property type="entry name" value="Cu-oxidase_fam"/>
</dbReference>
<evidence type="ECO:0000313" key="8">
    <source>
        <dbReference type="Proteomes" id="UP000734511"/>
    </source>
</evidence>
<dbReference type="Pfam" id="PF07731">
    <property type="entry name" value="Cu-oxidase_2"/>
    <property type="match status" value="1"/>
</dbReference>
<dbReference type="PROSITE" id="PS00080">
    <property type="entry name" value="MULTICOPPER_OXIDASE2"/>
    <property type="match status" value="1"/>
</dbReference>
<dbReference type="InterPro" id="IPR002355">
    <property type="entry name" value="Cu_oxidase_Cu_BS"/>
</dbReference>
<evidence type="ECO:0000256" key="3">
    <source>
        <dbReference type="ARBA" id="ARBA00023008"/>
    </source>
</evidence>
<protein>
    <submittedName>
        <fullName evidence="7">Multicopper oxidase family protein</fullName>
    </submittedName>
</protein>
<dbReference type="RefSeq" id="WP_167984169.1">
    <property type="nucleotide sequence ID" value="NZ_JAATEJ010000014.1"/>
</dbReference>
<feature type="domain" description="Plastocyanin-like" evidence="6">
    <location>
        <begin position="231"/>
        <end position="344"/>
    </location>
</feature>
<keyword evidence="4" id="KW-0472">Membrane</keyword>
<sequence>MTANLITFDLVALVLTAAAWIAAGATAASRLALPAAGLTALGLLLTVARIALTVLLGTDGGWWFVQEKVVLELPLQVVTAAAAAVLSAPRLIRPALARGTLEGEPAPVAVPLFTAGYAAAAGLVVTLLIGYPATAAVALLTLALVVLAGLVTWRLLDTRPRGIRLSAGGVAAVVGVAGVLATFAGAPATDAGGGPAVAYPAAKGASVASLTGPAAPQPGGTVRRYTLDARTATVKLASGRKVSAWTFNGTVPGPPITATQGDLVEVTLHNTDIAAGVTIHWHGYDVPAAEDGAAGLTQDFVAPGKTFVYRFLAEQTGTYWYHTHEDSNEGVQKGLYGSLVVTPRGTTPSPTDLTLPVHTFAGATAVGDHDGVDTRQLAAGSPVRLRVIDTDNVTHRLALAGVPFTLSAVDGNDVHGPGRLTGTALSLAAGGRYDLAFTMPSTSVALLVDDDTSDGLRLVPAGTKAAAAPDTAGWPELDLTSYGTPGTPGTPGAQPLTAASRFDRRFTLVLDRGLSLSGQTKGRDWTINGHAFPDVPTLVVRKGDVVEMTVVNRSLATHPWHLHGHSVWVLSRNGDPVSGSPLKMDTFDVKPGEVWKVAFTADNLGLWMVHCHNLVHASQGMSMNLAYDGVTDPFDMHQMHGD</sequence>
<evidence type="ECO:0000256" key="1">
    <source>
        <dbReference type="ARBA" id="ARBA00022723"/>
    </source>
</evidence>
<keyword evidence="4" id="KW-0812">Transmembrane</keyword>
<dbReference type="Proteomes" id="UP000734511">
    <property type="component" value="Unassembled WGS sequence"/>
</dbReference>
<evidence type="ECO:0000259" key="5">
    <source>
        <dbReference type="Pfam" id="PF07731"/>
    </source>
</evidence>
<dbReference type="InterPro" id="IPR011707">
    <property type="entry name" value="Cu-oxidase-like_N"/>
</dbReference>
<reference evidence="7 8" key="1">
    <citation type="submission" date="2020-03" db="EMBL/GenBank/DDBJ databases">
        <title>WGS of actinomycetes isolated from Thailand.</title>
        <authorList>
            <person name="Thawai C."/>
        </authorList>
    </citation>
    <scope>NUCLEOTIDE SEQUENCE [LARGE SCALE GENOMIC DNA]</scope>
    <source>
        <strain evidence="7 8">PRB2-1</strain>
    </source>
</reference>
<dbReference type="PANTHER" id="PTHR11709:SF394">
    <property type="entry name" value="FI03373P-RELATED"/>
    <property type="match status" value="1"/>
</dbReference>
<evidence type="ECO:0000256" key="2">
    <source>
        <dbReference type="ARBA" id="ARBA00023002"/>
    </source>
</evidence>
<feature type="transmembrane region" description="Helical" evidence="4">
    <location>
        <begin position="35"/>
        <end position="57"/>
    </location>
</feature>
<feature type="transmembrane region" description="Helical" evidence="4">
    <location>
        <begin position="135"/>
        <end position="153"/>
    </location>
</feature>
<name>A0ABX0ZU55_9ACTN</name>
<accession>A0ABX0ZU55</accession>
<feature type="transmembrane region" description="Helical" evidence="4">
    <location>
        <begin position="6"/>
        <end position="28"/>
    </location>
</feature>
<evidence type="ECO:0000313" key="7">
    <source>
        <dbReference type="EMBL" id="NJP45299.1"/>
    </source>
</evidence>
<proteinExistence type="predicted"/>
<dbReference type="PROSITE" id="PS00079">
    <property type="entry name" value="MULTICOPPER_OXIDASE1"/>
    <property type="match status" value="1"/>
</dbReference>
<organism evidence="7 8">
    <name type="scientific">Actinacidiphila epipremni</name>
    <dbReference type="NCBI Taxonomy" id="2053013"/>
    <lineage>
        <taxon>Bacteria</taxon>
        <taxon>Bacillati</taxon>
        <taxon>Actinomycetota</taxon>
        <taxon>Actinomycetes</taxon>
        <taxon>Kitasatosporales</taxon>
        <taxon>Streptomycetaceae</taxon>
        <taxon>Actinacidiphila</taxon>
    </lineage>
</organism>
<dbReference type="InterPro" id="IPR008972">
    <property type="entry name" value="Cupredoxin"/>
</dbReference>
<keyword evidence="1" id="KW-0479">Metal-binding</keyword>
<feature type="transmembrane region" description="Helical" evidence="4">
    <location>
        <begin position="165"/>
        <end position="186"/>
    </location>
</feature>
<keyword evidence="3" id="KW-0186">Copper</keyword>
<gene>
    <name evidence="7" type="ORF">HCN08_18110</name>
</gene>
<keyword evidence="8" id="KW-1185">Reference proteome</keyword>
<dbReference type="InterPro" id="IPR011706">
    <property type="entry name" value="Cu-oxidase_C"/>
</dbReference>
<feature type="transmembrane region" description="Helical" evidence="4">
    <location>
        <begin position="69"/>
        <end position="88"/>
    </location>
</feature>
<dbReference type="SUPFAM" id="SSF49503">
    <property type="entry name" value="Cupredoxins"/>
    <property type="match status" value="3"/>
</dbReference>
<keyword evidence="4" id="KW-1133">Transmembrane helix</keyword>
<evidence type="ECO:0000259" key="6">
    <source>
        <dbReference type="Pfam" id="PF07732"/>
    </source>
</evidence>
<comment type="caution">
    <text evidence="7">The sequence shown here is derived from an EMBL/GenBank/DDBJ whole genome shotgun (WGS) entry which is preliminary data.</text>
</comment>
<dbReference type="Pfam" id="PF07732">
    <property type="entry name" value="Cu-oxidase_3"/>
    <property type="match status" value="1"/>
</dbReference>
<keyword evidence="2" id="KW-0560">Oxidoreductase</keyword>